<dbReference type="Proteomes" id="UP000014500">
    <property type="component" value="Unassembled WGS sequence"/>
</dbReference>
<reference evidence="2" key="1">
    <citation type="submission" date="2011-05" db="EMBL/GenBank/DDBJ databases">
        <authorList>
            <person name="Richards S.R."/>
            <person name="Qu J."/>
            <person name="Jiang H."/>
            <person name="Jhangiani S.N."/>
            <person name="Agravi P."/>
            <person name="Goodspeed R."/>
            <person name="Gross S."/>
            <person name="Mandapat C."/>
            <person name="Jackson L."/>
            <person name="Mathew T."/>
            <person name="Pu L."/>
            <person name="Thornton R."/>
            <person name="Saada N."/>
            <person name="Wilczek-Boney K.B."/>
            <person name="Lee S."/>
            <person name="Kovar C."/>
            <person name="Wu Y."/>
            <person name="Scherer S.E."/>
            <person name="Worley K.C."/>
            <person name="Muzny D.M."/>
            <person name="Gibbs R."/>
        </authorList>
    </citation>
    <scope>NUCLEOTIDE SEQUENCE</scope>
    <source>
        <strain evidence="2">Brora</strain>
    </source>
</reference>
<keyword evidence="2" id="KW-1185">Reference proteome</keyword>
<dbReference type="EnsemblMetazoa" id="SMAR005451-RA">
    <property type="protein sequence ID" value="SMAR005451-PA"/>
    <property type="gene ID" value="SMAR005451"/>
</dbReference>
<dbReference type="HOGENOM" id="CLU_3016775_0_0_1"/>
<evidence type="ECO:0000313" key="1">
    <source>
        <dbReference type="EnsemblMetazoa" id="SMAR005451-PA"/>
    </source>
</evidence>
<dbReference type="PhylomeDB" id="T1IW88"/>
<accession>T1IW88</accession>
<evidence type="ECO:0000313" key="2">
    <source>
        <dbReference type="Proteomes" id="UP000014500"/>
    </source>
</evidence>
<proteinExistence type="predicted"/>
<sequence>MVKQSFNTKIKIKGQDRNFCANDCNHDNVYYGLNEDRINIRHIIWALNLFKLFCVE</sequence>
<protein>
    <submittedName>
        <fullName evidence="1">Uncharacterized protein</fullName>
    </submittedName>
</protein>
<reference evidence="1" key="2">
    <citation type="submission" date="2015-02" db="UniProtKB">
        <authorList>
            <consortium name="EnsemblMetazoa"/>
        </authorList>
    </citation>
    <scope>IDENTIFICATION</scope>
</reference>
<dbReference type="AlphaFoldDB" id="T1IW88"/>
<organism evidence="1 2">
    <name type="scientific">Strigamia maritima</name>
    <name type="common">European centipede</name>
    <name type="synonym">Geophilus maritimus</name>
    <dbReference type="NCBI Taxonomy" id="126957"/>
    <lineage>
        <taxon>Eukaryota</taxon>
        <taxon>Metazoa</taxon>
        <taxon>Ecdysozoa</taxon>
        <taxon>Arthropoda</taxon>
        <taxon>Myriapoda</taxon>
        <taxon>Chilopoda</taxon>
        <taxon>Pleurostigmophora</taxon>
        <taxon>Geophilomorpha</taxon>
        <taxon>Linotaeniidae</taxon>
        <taxon>Strigamia</taxon>
    </lineage>
</organism>
<dbReference type="EMBL" id="JH431611">
    <property type="status" value="NOT_ANNOTATED_CDS"/>
    <property type="molecule type" value="Genomic_DNA"/>
</dbReference>
<name>T1IW88_STRMM</name>